<protein>
    <submittedName>
        <fullName evidence="1">Uncharacterized protein</fullName>
    </submittedName>
</protein>
<reference evidence="1" key="1">
    <citation type="submission" date="2015-06" db="UniProtKB">
        <authorList>
            <consortium name="EnsemblPlants"/>
        </authorList>
    </citation>
    <scope>IDENTIFICATION</scope>
</reference>
<dbReference type="InterPro" id="IPR002156">
    <property type="entry name" value="RNaseH_domain"/>
</dbReference>
<dbReference type="InterPro" id="IPR052929">
    <property type="entry name" value="RNase_H-like_EbsB-rel"/>
</dbReference>
<dbReference type="EnsemblPlants" id="EMT23047">
    <property type="protein sequence ID" value="EMT23047"/>
    <property type="gene ID" value="F775_02584"/>
</dbReference>
<name>M8C7N0_AEGTA</name>
<proteinExistence type="predicted"/>
<dbReference type="GO" id="GO:0003676">
    <property type="term" value="F:nucleic acid binding"/>
    <property type="evidence" value="ECO:0007669"/>
    <property type="project" value="InterPro"/>
</dbReference>
<accession>M8C7N0</accession>
<dbReference type="CDD" id="cd06222">
    <property type="entry name" value="RNase_H_like"/>
    <property type="match status" value="1"/>
</dbReference>
<dbReference type="PANTHER" id="PTHR47074:SF11">
    <property type="entry name" value="REVERSE TRANSCRIPTASE-LIKE PROTEIN"/>
    <property type="match status" value="1"/>
</dbReference>
<dbReference type="GO" id="GO:0004523">
    <property type="term" value="F:RNA-DNA hybrid ribonuclease activity"/>
    <property type="evidence" value="ECO:0007669"/>
    <property type="project" value="InterPro"/>
</dbReference>
<organism evidence="1">
    <name type="scientific">Aegilops tauschii</name>
    <name type="common">Tausch's goatgrass</name>
    <name type="synonym">Aegilops squarrosa</name>
    <dbReference type="NCBI Taxonomy" id="37682"/>
    <lineage>
        <taxon>Eukaryota</taxon>
        <taxon>Viridiplantae</taxon>
        <taxon>Streptophyta</taxon>
        <taxon>Embryophyta</taxon>
        <taxon>Tracheophyta</taxon>
        <taxon>Spermatophyta</taxon>
        <taxon>Magnoliopsida</taxon>
        <taxon>Liliopsida</taxon>
        <taxon>Poales</taxon>
        <taxon>Poaceae</taxon>
        <taxon>BOP clade</taxon>
        <taxon>Pooideae</taxon>
        <taxon>Triticodae</taxon>
        <taxon>Triticeae</taxon>
        <taxon>Triticinae</taxon>
        <taxon>Aegilops</taxon>
    </lineage>
</organism>
<dbReference type="Pfam" id="PF13456">
    <property type="entry name" value="RVT_3"/>
    <property type="match status" value="1"/>
</dbReference>
<sequence length="109" mass="11716">MALSHAVKLADQLGVGRVLFETDRLNLQQAVTSNSGDFAPLGQMFQDLKAKLSTQFIRAGVVHVSRDCNKPAHVLAATGAGLANGEMRLWLDNFPADVTRYVTGSFALS</sequence>
<dbReference type="PANTHER" id="PTHR47074">
    <property type="entry name" value="BNAC02G40300D PROTEIN"/>
    <property type="match status" value="1"/>
</dbReference>
<evidence type="ECO:0000313" key="1">
    <source>
        <dbReference type="EnsemblPlants" id="EMT23047"/>
    </source>
</evidence>
<dbReference type="InterPro" id="IPR044730">
    <property type="entry name" value="RNase_H-like_dom_plant"/>
</dbReference>
<dbReference type="AlphaFoldDB" id="M8C7N0"/>